<dbReference type="CDD" id="cd06170">
    <property type="entry name" value="LuxR_C_like"/>
    <property type="match status" value="1"/>
</dbReference>
<evidence type="ECO:0000256" key="1">
    <source>
        <dbReference type="ARBA" id="ARBA00022553"/>
    </source>
</evidence>
<dbReference type="OrthoDB" id="9802186at2"/>
<keyword evidence="5" id="KW-0804">Transcription</keyword>
<dbReference type="InterPro" id="IPR011006">
    <property type="entry name" value="CheY-like_superfamily"/>
</dbReference>
<dbReference type="SUPFAM" id="SSF46894">
    <property type="entry name" value="C-terminal effector domain of the bipartite response regulators"/>
    <property type="match status" value="1"/>
</dbReference>
<dbReference type="Gene3D" id="3.40.50.2300">
    <property type="match status" value="1"/>
</dbReference>
<dbReference type="InterPro" id="IPR000792">
    <property type="entry name" value="Tscrpt_reg_LuxR_C"/>
</dbReference>
<dbReference type="EMBL" id="NEVM01000005">
    <property type="protein sequence ID" value="OZI31187.1"/>
    <property type="molecule type" value="Genomic_DNA"/>
</dbReference>
<evidence type="ECO:0000256" key="5">
    <source>
        <dbReference type="ARBA" id="ARBA00023163"/>
    </source>
</evidence>
<dbReference type="RefSeq" id="WP_094855600.1">
    <property type="nucleotide sequence ID" value="NZ_NEVM01000005.1"/>
</dbReference>
<dbReference type="PANTHER" id="PTHR44688">
    <property type="entry name" value="DNA-BINDING TRANSCRIPTIONAL ACTIVATOR DEVR_DOSR"/>
    <property type="match status" value="1"/>
</dbReference>
<organism evidence="10 11">
    <name type="scientific">Bordetella genomosp. 10</name>
    <dbReference type="NCBI Taxonomy" id="1416804"/>
    <lineage>
        <taxon>Bacteria</taxon>
        <taxon>Pseudomonadati</taxon>
        <taxon>Pseudomonadota</taxon>
        <taxon>Betaproteobacteria</taxon>
        <taxon>Burkholderiales</taxon>
        <taxon>Alcaligenaceae</taxon>
        <taxon>Bordetella</taxon>
    </lineage>
</organism>
<dbReference type="AlphaFoldDB" id="A0A261S2H4"/>
<protein>
    <submittedName>
        <fullName evidence="10">DNA-binding response regulator</fullName>
    </submittedName>
</protein>
<dbReference type="Gene3D" id="1.10.10.10">
    <property type="entry name" value="Winged helix-like DNA-binding domain superfamily/Winged helix DNA-binding domain"/>
    <property type="match status" value="1"/>
</dbReference>
<evidence type="ECO:0000256" key="3">
    <source>
        <dbReference type="ARBA" id="ARBA00023015"/>
    </source>
</evidence>
<dbReference type="Pfam" id="PF00196">
    <property type="entry name" value="GerE"/>
    <property type="match status" value="1"/>
</dbReference>
<evidence type="ECO:0000256" key="6">
    <source>
        <dbReference type="PROSITE-ProRule" id="PRU00169"/>
    </source>
</evidence>
<dbReference type="InterPro" id="IPR036388">
    <property type="entry name" value="WH-like_DNA-bd_sf"/>
</dbReference>
<keyword evidence="1 6" id="KW-0597">Phosphoprotein</keyword>
<evidence type="ECO:0000256" key="4">
    <source>
        <dbReference type="ARBA" id="ARBA00023125"/>
    </source>
</evidence>
<evidence type="ECO:0000259" key="9">
    <source>
        <dbReference type="PROSITE" id="PS50110"/>
    </source>
</evidence>
<evidence type="ECO:0000259" key="8">
    <source>
        <dbReference type="PROSITE" id="PS50043"/>
    </source>
</evidence>
<name>A0A261S2H4_9BORD</name>
<evidence type="ECO:0000256" key="7">
    <source>
        <dbReference type="SAM" id="MobiDB-lite"/>
    </source>
</evidence>
<dbReference type="PROSITE" id="PS50043">
    <property type="entry name" value="HTH_LUXR_2"/>
    <property type="match status" value="1"/>
</dbReference>
<dbReference type="CDD" id="cd17537">
    <property type="entry name" value="REC_FixJ"/>
    <property type="match status" value="1"/>
</dbReference>
<evidence type="ECO:0000313" key="11">
    <source>
        <dbReference type="Proteomes" id="UP000216020"/>
    </source>
</evidence>
<feature type="modified residue" description="4-aspartylphosphate" evidence="6">
    <location>
        <position position="80"/>
    </location>
</feature>
<reference evidence="11" key="1">
    <citation type="submission" date="2017-05" db="EMBL/GenBank/DDBJ databases">
        <title>Complete and WGS of Bordetella genogroups.</title>
        <authorList>
            <person name="Spilker T."/>
            <person name="Lipuma J."/>
        </authorList>
    </citation>
    <scope>NUCLEOTIDE SEQUENCE [LARGE SCALE GENOMIC DNA]</scope>
    <source>
        <strain evidence="11">AU16122</strain>
    </source>
</reference>
<proteinExistence type="predicted"/>
<dbReference type="FunFam" id="3.40.50.2300:FF:000018">
    <property type="entry name" value="DNA-binding transcriptional regulator NtrC"/>
    <property type="match status" value="1"/>
</dbReference>
<sequence length="230" mass="25077">MTEDPTRNAGPAPSQNAKPGSRGAPHDGSPIVYIVDDDTSLRESLEDLMNSVGLAVRGFGSVQEFLDGDTADGPACLVLDVRLPGQSGMDFLRRMEQARRRVPVVVITGHGDIPMSVAAMKSGAVDFLTKPFRDQDLLDAIHAAVEKDRAQLADMTRADDVLARWHTLTEGEQAVMERVVRGMLNKQIAAELDVSEITVKVRRGRVMRKMQVRTLADLVRVGGQIKGPPR</sequence>
<dbReference type="InterPro" id="IPR001789">
    <property type="entry name" value="Sig_transdc_resp-reg_receiver"/>
</dbReference>
<dbReference type="SMART" id="SM00448">
    <property type="entry name" value="REC"/>
    <property type="match status" value="1"/>
</dbReference>
<feature type="domain" description="HTH luxR-type" evidence="8">
    <location>
        <begin position="161"/>
        <end position="226"/>
    </location>
</feature>
<dbReference type="PROSITE" id="PS50110">
    <property type="entry name" value="RESPONSE_REGULATORY"/>
    <property type="match status" value="1"/>
</dbReference>
<dbReference type="PROSITE" id="PS00622">
    <property type="entry name" value="HTH_LUXR_1"/>
    <property type="match status" value="1"/>
</dbReference>
<evidence type="ECO:0000313" key="10">
    <source>
        <dbReference type="EMBL" id="OZI31187.1"/>
    </source>
</evidence>
<dbReference type="GO" id="GO:0006355">
    <property type="term" value="P:regulation of DNA-templated transcription"/>
    <property type="evidence" value="ECO:0007669"/>
    <property type="project" value="InterPro"/>
</dbReference>
<feature type="region of interest" description="Disordered" evidence="7">
    <location>
        <begin position="1"/>
        <end position="30"/>
    </location>
</feature>
<dbReference type="InterPro" id="IPR016032">
    <property type="entry name" value="Sig_transdc_resp-reg_C-effctor"/>
</dbReference>
<accession>A0A261S2H4</accession>
<dbReference type="Proteomes" id="UP000216020">
    <property type="component" value="Unassembled WGS sequence"/>
</dbReference>
<keyword evidence="3" id="KW-0805">Transcription regulation</keyword>
<feature type="domain" description="Response regulatory" evidence="9">
    <location>
        <begin position="31"/>
        <end position="145"/>
    </location>
</feature>
<gene>
    <name evidence="10" type="ORF">CAL29_24975</name>
</gene>
<dbReference type="GO" id="GO:0003677">
    <property type="term" value="F:DNA binding"/>
    <property type="evidence" value="ECO:0007669"/>
    <property type="project" value="UniProtKB-KW"/>
</dbReference>
<keyword evidence="2" id="KW-0902">Two-component regulatory system</keyword>
<evidence type="ECO:0000256" key="2">
    <source>
        <dbReference type="ARBA" id="ARBA00023012"/>
    </source>
</evidence>
<dbReference type="PRINTS" id="PR00038">
    <property type="entry name" value="HTHLUXR"/>
</dbReference>
<dbReference type="PANTHER" id="PTHR44688:SF16">
    <property type="entry name" value="DNA-BINDING TRANSCRIPTIONAL ACTIVATOR DEVR_DOSR"/>
    <property type="match status" value="1"/>
</dbReference>
<dbReference type="GO" id="GO:0000160">
    <property type="term" value="P:phosphorelay signal transduction system"/>
    <property type="evidence" value="ECO:0007669"/>
    <property type="project" value="UniProtKB-KW"/>
</dbReference>
<dbReference type="SUPFAM" id="SSF52172">
    <property type="entry name" value="CheY-like"/>
    <property type="match status" value="1"/>
</dbReference>
<comment type="caution">
    <text evidence="10">The sequence shown here is derived from an EMBL/GenBank/DDBJ whole genome shotgun (WGS) entry which is preliminary data.</text>
</comment>
<keyword evidence="4 10" id="KW-0238">DNA-binding</keyword>
<keyword evidence="11" id="KW-1185">Reference proteome</keyword>
<dbReference type="SMART" id="SM00421">
    <property type="entry name" value="HTH_LUXR"/>
    <property type="match status" value="1"/>
</dbReference>
<dbReference type="Pfam" id="PF00072">
    <property type="entry name" value="Response_reg"/>
    <property type="match status" value="1"/>
</dbReference>